<comment type="caution">
    <text evidence="2">The sequence shown here is derived from an EMBL/GenBank/DDBJ whole genome shotgun (WGS) entry which is preliminary data.</text>
</comment>
<dbReference type="EMBL" id="LANX01000001">
    <property type="protein sequence ID" value="KJV69082.1"/>
    <property type="molecule type" value="Genomic_DNA"/>
</dbReference>
<evidence type="ECO:0000313" key="2">
    <source>
        <dbReference type="EMBL" id="KJV69082.1"/>
    </source>
</evidence>
<sequence length="41" mass="4817">MSGIVLMSINNNFYIKHKNKIMIIRIALQFISFIAAVLFFR</sequence>
<dbReference type="AlphaFoldDB" id="A0A0F3NN26"/>
<proteinExistence type="predicted"/>
<reference evidence="2 3" key="1">
    <citation type="submission" date="2015-02" db="EMBL/GenBank/DDBJ databases">
        <title>Genome Sequencing of Rickettsiales.</title>
        <authorList>
            <person name="Daugherty S.C."/>
            <person name="Su Q."/>
            <person name="Abolude K."/>
            <person name="Beier-Sexton M."/>
            <person name="Carlyon J.A."/>
            <person name="Carter R."/>
            <person name="Day N.P."/>
            <person name="Dumler S.J."/>
            <person name="Dyachenko V."/>
            <person name="Godinez A."/>
            <person name="Kurtti T.J."/>
            <person name="Lichay M."/>
            <person name="Mullins K.E."/>
            <person name="Ott S."/>
            <person name="Pappas-Brown V."/>
            <person name="Paris D.H."/>
            <person name="Patel P."/>
            <person name="Richards A.L."/>
            <person name="Sadzewicz L."/>
            <person name="Sears K."/>
            <person name="Seidman D."/>
            <person name="Sengamalay N."/>
            <person name="Stenos J."/>
            <person name="Tallon L.J."/>
            <person name="Vincent G."/>
            <person name="Fraser C.M."/>
            <person name="Munderloh U."/>
            <person name="Dunning-Hotopp J.C."/>
        </authorList>
    </citation>
    <scope>NUCLEOTIDE SEQUENCE [LARGE SCALE GENOMIC DNA]</scope>
    <source>
        <strain evidence="2 3">RAC413</strain>
    </source>
</reference>
<name>A0A0F3NN26_9RICK</name>
<accession>A0A0F3NN26</accession>
<organism evidence="2 3">
    <name type="scientific">Candidatus Neoehrlichia procyonis str. RAC413</name>
    <dbReference type="NCBI Taxonomy" id="1359163"/>
    <lineage>
        <taxon>Bacteria</taxon>
        <taxon>Pseudomonadati</taxon>
        <taxon>Pseudomonadota</taxon>
        <taxon>Alphaproteobacteria</taxon>
        <taxon>Rickettsiales</taxon>
        <taxon>Anaplasmataceae</taxon>
        <taxon>Candidatus Neoehrlichia</taxon>
    </lineage>
</organism>
<keyword evidence="1" id="KW-1133">Transmembrane helix</keyword>
<feature type="transmembrane region" description="Helical" evidence="1">
    <location>
        <begin position="21"/>
        <end position="40"/>
    </location>
</feature>
<evidence type="ECO:0000256" key="1">
    <source>
        <dbReference type="SAM" id="Phobius"/>
    </source>
</evidence>
<evidence type="ECO:0000313" key="3">
    <source>
        <dbReference type="Proteomes" id="UP000033562"/>
    </source>
</evidence>
<dbReference type="Proteomes" id="UP000033562">
    <property type="component" value="Unassembled WGS sequence"/>
</dbReference>
<keyword evidence="1" id="KW-0812">Transmembrane</keyword>
<gene>
    <name evidence="2" type="ORF">NLO413_0458</name>
</gene>
<evidence type="ECO:0008006" key="4">
    <source>
        <dbReference type="Google" id="ProtNLM"/>
    </source>
</evidence>
<keyword evidence="3" id="KW-1185">Reference proteome</keyword>
<keyword evidence="1" id="KW-0472">Membrane</keyword>
<protein>
    <recommendedName>
        <fullName evidence="4">HIG1 domain-containing protein</fullName>
    </recommendedName>
</protein>